<dbReference type="Proteomes" id="UP001460270">
    <property type="component" value="Unassembled WGS sequence"/>
</dbReference>
<feature type="transmembrane region" description="Helical" evidence="1">
    <location>
        <begin position="106"/>
        <end position="127"/>
    </location>
</feature>
<reference evidence="3" key="1">
    <citation type="submission" date="2024-04" db="EMBL/GenBank/DDBJ databases">
        <title>Salinicola lusitanus LLJ914,a marine bacterium isolated from the Okinawa Trough.</title>
        <authorList>
            <person name="Li J."/>
        </authorList>
    </citation>
    <scope>NUCLEOTIDE SEQUENCE [LARGE SCALE GENOMIC DNA]</scope>
</reference>
<sequence>MSAKSSSSNNNNMAFLRVNVGLILLYNTCICTQLHGQDVTVSPLVNDASTLITTTTTTTTTTAASVASTATEASSTAAVAATTVAEAASTAVVAASTGSKSYDTTLLQLIILSQMLTAILVAIMAYLQVSISRGMRRLTERDIHIHHLRLNQRNDDRRTTPDIISHVNLEADHEGAYENVYYL</sequence>
<evidence type="ECO:0000313" key="3">
    <source>
        <dbReference type="Proteomes" id="UP001460270"/>
    </source>
</evidence>
<keyword evidence="1" id="KW-0472">Membrane</keyword>
<keyword evidence="3" id="KW-1185">Reference proteome</keyword>
<comment type="caution">
    <text evidence="2">The sequence shown here is derived from an EMBL/GenBank/DDBJ whole genome shotgun (WGS) entry which is preliminary data.</text>
</comment>
<keyword evidence="1" id="KW-1133">Transmembrane helix</keyword>
<accession>A0AAW0MHL9</accession>
<dbReference type="AlphaFoldDB" id="A0AAW0MHL9"/>
<keyword evidence="1" id="KW-0812">Transmembrane</keyword>
<dbReference type="EMBL" id="JBBPFD010000674">
    <property type="protein sequence ID" value="KAK7877723.1"/>
    <property type="molecule type" value="Genomic_DNA"/>
</dbReference>
<proteinExistence type="predicted"/>
<organism evidence="2 3">
    <name type="scientific">Mugilogobius chulae</name>
    <name type="common">yellowstripe goby</name>
    <dbReference type="NCBI Taxonomy" id="88201"/>
    <lineage>
        <taxon>Eukaryota</taxon>
        <taxon>Metazoa</taxon>
        <taxon>Chordata</taxon>
        <taxon>Craniata</taxon>
        <taxon>Vertebrata</taxon>
        <taxon>Euteleostomi</taxon>
        <taxon>Actinopterygii</taxon>
        <taxon>Neopterygii</taxon>
        <taxon>Teleostei</taxon>
        <taxon>Neoteleostei</taxon>
        <taxon>Acanthomorphata</taxon>
        <taxon>Gobiaria</taxon>
        <taxon>Gobiiformes</taxon>
        <taxon>Gobioidei</taxon>
        <taxon>Gobiidae</taxon>
        <taxon>Gobionellinae</taxon>
        <taxon>Mugilogobius</taxon>
    </lineage>
</organism>
<evidence type="ECO:0000256" key="1">
    <source>
        <dbReference type="SAM" id="Phobius"/>
    </source>
</evidence>
<gene>
    <name evidence="2" type="ORF">WMY93_030537</name>
</gene>
<name>A0AAW0MHL9_9GOBI</name>
<evidence type="ECO:0000313" key="2">
    <source>
        <dbReference type="EMBL" id="KAK7877723.1"/>
    </source>
</evidence>
<protein>
    <submittedName>
        <fullName evidence="2">Uncharacterized protein</fullName>
    </submittedName>
</protein>